<keyword evidence="1" id="KW-1133">Transmembrane helix</keyword>
<proteinExistence type="predicted"/>
<keyword evidence="1" id="KW-0472">Membrane</keyword>
<keyword evidence="3" id="KW-1185">Reference proteome</keyword>
<keyword evidence="1" id="KW-0812">Transmembrane</keyword>
<feature type="transmembrane region" description="Helical" evidence="1">
    <location>
        <begin position="53"/>
        <end position="73"/>
    </location>
</feature>
<reference evidence="2 3" key="1">
    <citation type="journal article" date="2018" name="PLoS ONE">
        <title>The draft genome of Kipferlia bialata reveals reductive genome evolution in fornicate parasites.</title>
        <authorList>
            <person name="Tanifuji G."/>
            <person name="Takabayashi S."/>
            <person name="Kume K."/>
            <person name="Takagi M."/>
            <person name="Nakayama T."/>
            <person name="Kamikawa R."/>
            <person name="Inagaki Y."/>
            <person name="Hashimoto T."/>
        </authorList>
    </citation>
    <scope>NUCLEOTIDE SEQUENCE [LARGE SCALE GENOMIC DNA]</scope>
    <source>
        <strain evidence="2">NY0173</strain>
    </source>
</reference>
<accession>A0A9K3D8E0</accession>
<feature type="non-terminal residue" evidence="2">
    <location>
        <position position="76"/>
    </location>
</feature>
<evidence type="ECO:0000313" key="2">
    <source>
        <dbReference type="EMBL" id="GIQ89991.1"/>
    </source>
</evidence>
<protein>
    <submittedName>
        <fullName evidence="2">Uncharacterized protein</fullName>
    </submittedName>
</protein>
<dbReference type="Proteomes" id="UP000265618">
    <property type="component" value="Unassembled WGS sequence"/>
</dbReference>
<evidence type="ECO:0000313" key="3">
    <source>
        <dbReference type="Proteomes" id="UP000265618"/>
    </source>
</evidence>
<dbReference type="AlphaFoldDB" id="A0A9K3D8E0"/>
<gene>
    <name evidence="2" type="ORF">KIPB_012620</name>
</gene>
<dbReference type="EMBL" id="BDIP01005645">
    <property type="protein sequence ID" value="GIQ89991.1"/>
    <property type="molecule type" value="Genomic_DNA"/>
</dbReference>
<organism evidence="2 3">
    <name type="scientific">Kipferlia bialata</name>
    <dbReference type="NCBI Taxonomy" id="797122"/>
    <lineage>
        <taxon>Eukaryota</taxon>
        <taxon>Metamonada</taxon>
        <taxon>Carpediemonas-like organisms</taxon>
        <taxon>Kipferlia</taxon>
    </lineage>
</organism>
<comment type="caution">
    <text evidence="2">The sequence shown here is derived from an EMBL/GenBank/DDBJ whole genome shotgun (WGS) entry which is preliminary data.</text>
</comment>
<sequence length="76" mass="8852">YRGLALDNNILMLSVVYVARRHLPFYPECVYALQMVLAGLNVSQFEMTKPKGAWYYVLILFCTAVTVTIWYQYHGQ</sequence>
<name>A0A9K3D8E0_9EUKA</name>
<evidence type="ECO:0000256" key="1">
    <source>
        <dbReference type="SAM" id="Phobius"/>
    </source>
</evidence>